<comment type="caution">
    <text evidence="2">The sequence shown here is derived from an EMBL/GenBank/DDBJ whole genome shotgun (WGS) entry which is preliminary data.</text>
</comment>
<keyword evidence="3" id="KW-1185">Reference proteome</keyword>
<evidence type="ECO:0000313" key="3">
    <source>
        <dbReference type="Proteomes" id="UP000772434"/>
    </source>
</evidence>
<dbReference type="Proteomes" id="UP000772434">
    <property type="component" value="Unassembled WGS sequence"/>
</dbReference>
<sequence>MQPVKMRFVLLFTFIASSILAAGLPTKKISAGSRGSSKRPCDLTSSLKANNGHLPKRVRPPKQTSFEQYIPPGTLTFVDQTGKTTSGPHAYDEYQSGVTVTIGLATGLTLNGKITMGLFHPHRSVRRMYCGRSMFWVYSKRSWV</sequence>
<evidence type="ECO:0000256" key="1">
    <source>
        <dbReference type="SAM" id="SignalP"/>
    </source>
</evidence>
<feature type="signal peptide" evidence="1">
    <location>
        <begin position="1"/>
        <end position="21"/>
    </location>
</feature>
<name>A0A9P5Q1P5_9AGAR</name>
<proteinExistence type="predicted"/>
<reference evidence="2" key="1">
    <citation type="submission" date="2020-11" db="EMBL/GenBank/DDBJ databases">
        <authorList>
            <consortium name="DOE Joint Genome Institute"/>
            <person name="Ahrendt S."/>
            <person name="Riley R."/>
            <person name="Andreopoulos W."/>
            <person name="Labutti K."/>
            <person name="Pangilinan J."/>
            <person name="Ruiz-Duenas F.J."/>
            <person name="Barrasa J.M."/>
            <person name="Sanchez-Garcia M."/>
            <person name="Camarero S."/>
            <person name="Miyauchi S."/>
            <person name="Serrano A."/>
            <person name="Linde D."/>
            <person name="Babiker R."/>
            <person name="Drula E."/>
            <person name="Ayuso-Fernandez I."/>
            <person name="Pacheco R."/>
            <person name="Padilla G."/>
            <person name="Ferreira P."/>
            <person name="Barriuso J."/>
            <person name="Kellner H."/>
            <person name="Castanera R."/>
            <person name="Alfaro M."/>
            <person name="Ramirez L."/>
            <person name="Pisabarro A.G."/>
            <person name="Kuo A."/>
            <person name="Tritt A."/>
            <person name="Lipzen A."/>
            <person name="He G."/>
            <person name="Yan M."/>
            <person name="Ng V."/>
            <person name="Cullen D."/>
            <person name="Martin F."/>
            <person name="Rosso M.-N."/>
            <person name="Henrissat B."/>
            <person name="Hibbett D."/>
            <person name="Martinez A.T."/>
            <person name="Grigoriev I.V."/>
        </authorList>
    </citation>
    <scope>NUCLEOTIDE SEQUENCE</scope>
    <source>
        <strain evidence="2">AH 40177</strain>
    </source>
</reference>
<organism evidence="2 3">
    <name type="scientific">Rhodocollybia butyracea</name>
    <dbReference type="NCBI Taxonomy" id="206335"/>
    <lineage>
        <taxon>Eukaryota</taxon>
        <taxon>Fungi</taxon>
        <taxon>Dikarya</taxon>
        <taxon>Basidiomycota</taxon>
        <taxon>Agaricomycotina</taxon>
        <taxon>Agaricomycetes</taxon>
        <taxon>Agaricomycetidae</taxon>
        <taxon>Agaricales</taxon>
        <taxon>Marasmiineae</taxon>
        <taxon>Omphalotaceae</taxon>
        <taxon>Rhodocollybia</taxon>
    </lineage>
</organism>
<gene>
    <name evidence="2" type="ORF">BDP27DRAFT_353058</name>
</gene>
<dbReference type="AlphaFoldDB" id="A0A9P5Q1P5"/>
<protein>
    <submittedName>
        <fullName evidence="2">Uncharacterized protein</fullName>
    </submittedName>
</protein>
<accession>A0A9P5Q1P5</accession>
<feature type="chain" id="PRO_5040478845" evidence="1">
    <location>
        <begin position="22"/>
        <end position="144"/>
    </location>
</feature>
<dbReference type="EMBL" id="JADNRY010000020">
    <property type="protein sequence ID" value="KAF9073042.1"/>
    <property type="molecule type" value="Genomic_DNA"/>
</dbReference>
<evidence type="ECO:0000313" key="2">
    <source>
        <dbReference type="EMBL" id="KAF9073042.1"/>
    </source>
</evidence>
<keyword evidence="1" id="KW-0732">Signal</keyword>